<feature type="compositionally biased region" description="Acidic residues" evidence="1">
    <location>
        <begin position="106"/>
        <end position="115"/>
    </location>
</feature>
<dbReference type="Proteomes" id="UP000186391">
    <property type="component" value="Unassembled WGS sequence"/>
</dbReference>
<feature type="compositionally biased region" description="Polar residues" evidence="1">
    <location>
        <begin position="74"/>
        <end position="99"/>
    </location>
</feature>
<gene>
    <name evidence="2" type="ORF">NIES592_10845</name>
</gene>
<accession>A0A1U7H0X3</accession>
<dbReference type="RefSeq" id="WP_073555728.1">
    <property type="nucleotide sequence ID" value="NZ_MRCA01000004.1"/>
</dbReference>
<keyword evidence="3" id="KW-1185">Reference proteome</keyword>
<comment type="caution">
    <text evidence="2">The sequence shown here is derived from an EMBL/GenBank/DDBJ whole genome shotgun (WGS) entry which is preliminary data.</text>
</comment>
<evidence type="ECO:0000313" key="2">
    <source>
        <dbReference type="EMBL" id="OKH14531.1"/>
    </source>
</evidence>
<protein>
    <submittedName>
        <fullName evidence="2">Uncharacterized protein</fullName>
    </submittedName>
</protein>
<dbReference type="AlphaFoldDB" id="A0A1U7H0X3"/>
<organism evidence="2 3">
    <name type="scientific">Fischerella major NIES-592</name>
    <dbReference type="NCBI Taxonomy" id="210994"/>
    <lineage>
        <taxon>Bacteria</taxon>
        <taxon>Bacillati</taxon>
        <taxon>Cyanobacteriota</taxon>
        <taxon>Cyanophyceae</taxon>
        <taxon>Nostocales</taxon>
        <taxon>Hapalosiphonaceae</taxon>
        <taxon>Fischerella</taxon>
    </lineage>
</organism>
<evidence type="ECO:0000256" key="1">
    <source>
        <dbReference type="SAM" id="MobiDB-lite"/>
    </source>
</evidence>
<evidence type="ECO:0000313" key="3">
    <source>
        <dbReference type="Proteomes" id="UP000186391"/>
    </source>
</evidence>
<sequence>MSQTDFERAKQRLAQTKQDIIWAIDVLEDPAKNLSEYKLTPEEVVQLGYQFQRELEEIRRRIEQRRELKIDLESLTSKSPSPNIGASRDISFSSHTGSRITGEIPPFDDPDEDNEMGSSRSF</sequence>
<proteinExistence type="predicted"/>
<dbReference type="OrthoDB" id="513050at2"/>
<feature type="region of interest" description="Disordered" evidence="1">
    <location>
        <begin position="72"/>
        <end position="122"/>
    </location>
</feature>
<reference evidence="2 3" key="1">
    <citation type="submission" date="2016-11" db="EMBL/GenBank/DDBJ databases">
        <title>Draft Genome Sequences of Nine Cyanobacterial Strains from Diverse Habitats.</title>
        <authorList>
            <person name="Zhu T."/>
            <person name="Hou S."/>
            <person name="Lu X."/>
            <person name="Hess W.R."/>
        </authorList>
    </citation>
    <scope>NUCLEOTIDE SEQUENCE [LARGE SCALE GENOMIC DNA]</scope>
    <source>
        <strain evidence="2 3">NIES-592</strain>
    </source>
</reference>
<name>A0A1U7H0X3_9CYAN</name>
<dbReference type="EMBL" id="MRCA01000004">
    <property type="protein sequence ID" value="OKH14531.1"/>
    <property type="molecule type" value="Genomic_DNA"/>
</dbReference>